<dbReference type="Gene3D" id="3.40.1610.10">
    <property type="entry name" value="CV3147-like domain"/>
    <property type="match status" value="1"/>
</dbReference>
<dbReference type="EMBL" id="RXOL01000004">
    <property type="protein sequence ID" value="RVQ66366.1"/>
    <property type="molecule type" value="Genomic_DNA"/>
</dbReference>
<dbReference type="InterPro" id="IPR027479">
    <property type="entry name" value="S-Me-THD_N_sf"/>
</dbReference>
<keyword evidence="4" id="KW-1185">Reference proteome</keyword>
<evidence type="ECO:0000259" key="1">
    <source>
        <dbReference type="Pfam" id="PF06032"/>
    </source>
</evidence>
<organism evidence="3 4">
    <name type="scientific">Croceicoccus ponticola</name>
    <dbReference type="NCBI Taxonomy" id="2217664"/>
    <lineage>
        <taxon>Bacteria</taxon>
        <taxon>Pseudomonadati</taxon>
        <taxon>Pseudomonadota</taxon>
        <taxon>Alphaproteobacteria</taxon>
        <taxon>Sphingomonadales</taxon>
        <taxon>Erythrobacteraceae</taxon>
        <taxon>Croceicoccus</taxon>
    </lineage>
</organism>
<dbReference type="AlphaFoldDB" id="A0A437GY26"/>
<dbReference type="Pfam" id="PF20906">
    <property type="entry name" value="S-Me-THD_C"/>
    <property type="match status" value="1"/>
</dbReference>
<evidence type="ECO:0000313" key="3">
    <source>
        <dbReference type="EMBL" id="RVQ66366.1"/>
    </source>
</evidence>
<dbReference type="Proteomes" id="UP000283003">
    <property type="component" value="Unassembled WGS sequence"/>
</dbReference>
<evidence type="ECO:0000313" key="4">
    <source>
        <dbReference type="Proteomes" id="UP000283003"/>
    </source>
</evidence>
<dbReference type="RefSeq" id="WP_127612789.1">
    <property type="nucleotide sequence ID" value="NZ_RXOL01000004.1"/>
</dbReference>
<accession>A0A437GY26</accession>
<dbReference type="SUPFAM" id="SSF160991">
    <property type="entry name" value="CV3147-like"/>
    <property type="match status" value="1"/>
</dbReference>
<proteinExistence type="predicted"/>
<feature type="domain" description="S-Me-THD N-terminal" evidence="1">
    <location>
        <begin position="7"/>
        <end position="162"/>
    </location>
</feature>
<reference evidence="3 4" key="1">
    <citation type="submission" date="2018-12" db="EMBL/GenBank/DDBJ databases">
        <title>Croceicoccus ponticola sp. nov., a lipolytic bacterium isolated from seawater.</title>
        <authorList>
            <person name="Yoon J.-H."/>
        </authorList>
    </citation>
    <scope>NUCLEOTIDE SEQUENCE [LARGE SCALE GENOMIC DNA]</scope>
    <source>
        <strain evidence="3 4">GM-16</strain>
    </source>
</reference>
<protein>
    <submittedName>
        <fullName evidence="3">DUF917 domain-containing protein</fullName>
    </submittedName>
</protein>
<evidence type="ECO:0000259" key="2">
    <source>
        <dbReference type="Pfam" id="PF20906"/>
    </source>
</evidence>
<dbReference type="OrthoDB" id="7441206at2"/>
<gene>
    <name evidence="3" type="ORF">EKN06_10025</name>
</gene>
<dbReference type="InterPro" id="IPR048350">
    <property type="entry name" value="S-Me-THD-like_C"/>
</dbReference>
<comment type="caution">
    <text evidence="3">The sequence shown here is derived from an EMBL/GenBank/DDBJ whole genome shotgun (WGS) entry which is preliminary data.</text>
</comment>
<dbReference type="InterPro" id="IPR024071">
    <property type="entry name" value="S-Me-THD_C_sf"/>
</dbReference>
<dbReference type="Pfam" id="PF06032">
    <property type="entry name" value="S-Me-THD_N"/>
    <property type="match status" value="1"/>
</dbReference>
<dbReference type="Gene3D" id="2.40.390.10">
    <property type="entry name" value="CV3147-like"/>
    <property type="match status" value="1"/>
</dbReference>
<name>A0A437GY26_9SPHN</name>
<sequence>MLIDVHQIDDLACGAAFLGSGGGGDPYYGTLLAKAAIERLGPIPLLPLADLDDDALVVPCGWIGAPTVSVEKLPNGREAVDGLRKLEEIMGRKIGAVMPIEIGGGNGLAHLIAAAELGLPVADADGMGRAFPESQMAIFNICGLSACPSVITGADGSLRVIDTPDNLEHERIARAISIEMGGIAHMVEYPLTGRQAKDHAIAGSFSAAIAAGAAIRQARAQKADPIAALAGALAKSGLYPFCDVLIDGKIVDLQRETRDGFSVGRVIVSALTGDRTLEIEFQNENLCARERDGTVRAMVPDLISILDRETADTITTERLAFGQRVKVVAAAAPARLRESHALTLVGPAAFGFSETYVPVEILNNWENAAVV</sequence>
<feature type="domain" description="S-Me-THD-like C-terminal" evidence="2">
    <location>
        <begin position="165"/>
        <end position="359"/>
    </location>
</feature>
<dbReference type="InterPro" id="IPR010318">
    <property type="entry name" value="S-Me-THD_N"/>
</dbReference>